<dbReference type="Gene3D" id="2.130.10.10">
    <property type="entry name" value="YVTN repeat-like/Quinoprotein amine dehydrogenase"/>
    <property type="match status" value="2"/>
</dbReference>
<sequence>MAAWSQEEIVKHLRNRCVVFLLLVALFAILGASSVLVRHVFAAGDEALLGSLPLKHVADIPLPGRPTRLDYASLDASRNLLFIAHLGDGEVIVFDTRASRVTARIADVSSVHGVLAVPALSRVYASATGTDEIVAIDAATSKIVARMPGGHYPDGMAYAPDVRKLYVSDEYGKTETVIDVRSNRRVATIALDGEAGNSQYDPVSRHVFVNVQTRRQLVEIDPATDRVVGRFDLPGANGNHGLLIDARGGLAFIACEGNDKLIVFDLHAKQVVRSFDVGADPDVLALDPGPNTLYVAGEAGTVSMFRVQGANVAGIGEGRVGPNAHVVAVDATTHRSYFPLKRVDGRPVLRIFEPR</sequence>
<dbReference type="InterPro" id="IPR015943">
    <property type="entry name" value="WD40/YVTN_repeat-like_dom_sf"/>
</dbReference>
<protein>
    <recommendedName>
        <fullName evidence="2">YNCE-like beta-propeller domain-containing protein</fullName>
    </recommendedName>
</protein>
<dbReference type="Pfam" id="PF21783">
    <property type="entry name" value="YNCE"/>
    <property type="match status" value="1"/>
</dbReference>
<keyword evidence="1" id="KW-0732">Signal</keyword>
<proteinExistence type="predicted"/>
<evidence type="ECO:0000256" key="1">
    <source>
        <dbReference type="ARBA" id="ARBA00022729"/>
    </source>
</evidence>
<evidence type="ECO:0000313" key="4">
    <source>
        <dbReference type="Proteomes" id="UP000064029"/>
    </source>
</evidence>
<name>A0A124REB6_9BURK</name>
<dbReference type="SUPFAM" id="SSF51004">
    <property type="entry name" value="C-terminal (heme d1) domain of cytochrome cd1-nitrite reductase"/>
    <property type="match status" value="1"/>
</dbReference>
<dbReference type="PANTHER" id="PTHR47197:SF3">
    <property type="entry name" value="DIHYDRO-HEME D1 DEHYDROGENASE"/>
    <property type="match status" value="1"/>
</dbReference>
<organism evidence="3 4">
    <name type="scientific">Burkholderia ubonensis</name>
    <dbReference type="NCBI Taxonomy" id="101571"/>
    <lineage>
        <taxon>Bacteria</taxon>
        <taxon>Pseudomonadati</taxon>
        <taxon>Pseudomonadota</taxon>
        <taxon>Betaproteobacteria</taxon>
        <taxon>Burkholderiales</taxon>
        <taxon>Burkholderiaceae</taxon>
        <taxon>Burkholderia</taxon>
        <taxon>Burkholderia cepacia complex</taxon>
    </lineage>
</organism>
<dbReference type="InterPro" id="IPR011048">
    <property type="entry name" value="Haem_d1_sf"/>
</dbReference>
<reference evidence="3 4" key="1">
    <citation type="submission" date="2015-11" db="EMBL/GenBank/DDBJ databases">
        <title>Expanding the genomic diversity of Burkholderia species for the development of highly accurate diagnostics.</title>
        <authorList>
            <person name="Sahl J."/>
            <person name="Keim P."/>
            <person name="Wagner D."/>
        </authorList>
    </citation>
    <scope>NUCLEOTIDE SEQUENCE [LARGE SCALE GENOMIC DNA]</scope>
    <source>
        <strain evidence="3 4">MSMB2036</strain>
    </source>
</reference>
<dbReference type="EMBL" id="LOXM01000009">
    <property type="protein sequence ID" value="KVG76654.1"/>
    <property type="molecule type" value="Genomic_DNA"/>
</dbReference>
<dbReference type="InterPro" id="IPR051200">
    <property type="entry name" value="Host-pathogen_enzymatic-act"/>
</dbReference>
<accession>A0A124REB6</accession>
<feature type="domain" description="YNCE-like beta-propeller" evidence="2">
    <location>
        <begin position="121"/>
        <end position="288"/>
    </location>
</feature>
<dbReference type="PANTHER" id="PTHR47197">
    <property type="entry name" value="PROTEIN NIRF"/>
    <property type="match status" value="1"/>
</dbReference>
<evidence type="ECO:0000313" key="3">
    <source>
        <dbReference type="EMBL" id="KVG76654.1"/>
    </source>
</evidence>
<comment type="caution">
    <text evidence="3">The sequence shown here is derived from an EMBL/GenBank/DDBJ whole genome shotgun (WGS) entry which is preliminary data.</text>
</comment>
<gene>
    <name evidence="3" type="ORF">WJ33_13305</name>
</gene>
<dbReference type="Proteomes" id="UP000064029">
    <property type="component" value="Unassembled WGS sequence"/>
</dbReference>
<dbReference type="AlphaFoldDB" id="A0A124REB6"/>
<evidence type="ECO:0000259" key="2">
    <source>
        <dbReference type="Pfam" id="PF21783"/>
    </source>
</evidence>
<dbReference type="InterPro" id="IPR048433">
    <property type="entry name" value="YNCE-like_beta-prop"/>
</dbReference>